<name>A0A9Q1GW57_9CARY</name>
<organism evidence="2 3">
    <name type="scientific">Carnegiea gigantea</name>
    <dbReference type="NCBI Taxonomy" id="171969"/>
    <lineage>
        <taxon>Eukaryota</taxon>
        <taxon>Viridiplantae</taxon>
        <taxon>Streptophyta</taxon>
        <taxon>Embryophyta</taxon>
        <taxon>Tracheophyta</taxon>
        <taxon>Spermatophyta</taxon>
        <taxon>Magnoliopsida</taxon>
        <taxon>eudicotyledons</taxon>
        <taxon>Gunneridae</taxon>
        <taxon>Pentapetalae</taxon>
        <taxon>Caryophyllales</taxon>
        <taxon>Cactineae</taxon>
        <taxon>Cactaceae</taxon>
        <taxon>Cactoideae</taxon>
        <taxon>Echinocereeae</taxon>
        <taxon>Carnegiea</taxon>
    </lineage>
</organism>
<gene>
    <name evidence="2" type="ORF">Cgig2_028300</name>
</gene>
<evidence type="ECO:0000256" key="1">
    <source>
        <dbReference type="SAM" id="MobiDB-lite"/>
    </source>
</evidence>
<accession>A0A9Q1GW57</accession>
<sequence length="214" mass="23649">MFKVIVGNPMSITDETSAGPNGTLVRASEFSLATGLEENVEERHTEQIIVVKLGLYFRSDSCFSRDSKQRTQAAALIEPSVALLLPSLIRYSLFLHHQFPSIITIINATVTMALMEGNQQLGQQTEDPNSSLNRAVRGFSCSFPYPLLSLSSPSISLNHYQHQCNGYYGFNGGQPRMASDSQILSRSIFGRDRRRGTIGEDREGQNALVDSDET</sequence>
<dbReference type="Proteomes" id="UP001153076">
    <property type="component" value="Unassembled WGS sequence"/>
</dbReference>
<protein>
    <submittedName>
        <fullName evidence="2">Uncharacterized protein</fullName>
    </submittedName>
</protein>
<dbReference type="AlphaFoldDB" id="A0A9Q1GW57"/>
<proteinExistence type="predicted"/>
<reference evidence="2" key="1">
    <citation type="submission" date="2022-04" db="EMBL/GenBank/DDBJ databases">
        <title>Carnegiea gigantea Genome sequencing and assembly v2.</title>
        <authorList>
            <person name="Copetti D."/>
            <person name="Sanderson M.J."/>
            <person name="Burquez A."/>
            <person name="Wojciechowski M.F."/>
        </authorList>
    </citation>
    <scope>NUCLEOTIDE SEQUENCE</scope>
    <source>
        <strain evidence="2">SGP5-SGP5p</strain>
        <tissue evidence="2">Aerial part</tissue>
    </source>
</reference>
<evidence type="ECO:0000313" key="2">
    <source>
        <dbReference type="EMBL" id="KAJ8426210.1"/>
    </source>
</evidence>
<feature type="compositionally biased region" description="Basic and acidic residues" evidence="1">
    <location>
        <begin position="192"/>
        <end position="204"/>
    </location>
</feature>
<comment type="caution">
    <text evidence="2">The sequence shown here is derived from an EMBL/GenBank/DDBJ whole genome shotgun (WGS) entry which is preliminary data.</text>
</comment>
<evidence type="ECO:0000313" key="3">
    <source>
        <dbReference type="Proteomes" id="UP001153076"/>
    </source>
</evidence>
<feature type="region of interest" description="Disordered" evidence="1">
    <location>
        <begin position="192"/>
        <end position="214"/>
    </location>
</feature>
<keyword evidence="3" id="KW-1185">Reference proteome</keyword>
<dbReference type="EMBL" id="JAKOGI010001334">
    <property type="protein sequence ID" value="KAJ8426210.1"/>
    <property type="molecule type" value="Genomic_DNA"/>
</dbReference>